<dbReference type="SUPFAM" id="SSF53067">
    <property type="entry name" value="Actin-like ATPase domain"/>
    <property type="match status" value="1"/>
</dbReference>
<dbReference type="OrthoDB" id="2394218at2759"/>
<accession>A0A2B7WYQ3</accession>
<protein>
    <submittedName>
        <fullName evidence="1">Uncharacterized protein</fullName>
    </submittedName>
</protein>
<reference evidence="1 2" key="1">
    <citation type="submission" date="2017-10" db="EMBL/GenBank/DDBJ databases">
        <title>Comparative genomics in systemic dimorphic fungi from Ajellomycetaceae.</title>
        <authorList>
            <person name="Munoz J.F."/>
            <person name="Mcewen J.G."/>
            <person name="Clay O.K."/>
            <person name="Cuomo C.A."/>
        </authorList>
    </citation>
    <scope>NUCLEOTIDE SEQUENCE [LARGE SCALE GENOMIC DNA]</scope>
    <source>
        <strain evidence="1 2">UAMH130</strain>
    </source>
</reference>
<gene>
    <name evidence="1" type="ORF">GX51_05046</name>
</gene>
<organism evidence="1 2">
    <name type="scientific">Blastomyces parvus</name>
    <dbReference type="NCBI Taxonomy" id="2060905"/>
    <lineage>
        <taxon>Eukaryota</taxon>
        <taxon>Fungi</taxon>
        <taxon>Dikarya</taxon>
        <taxon>Ascomycota</taxon>
        <taxon>Pezizomycotina</taxon>
        <taxon>Eurotiomycetes</taxon>
        <taxon>Eurotiomycetidae</taxon>
        <taxon>Onygenales</taxon>
        <taxon>Ajellomycetaceae</taxon>
        <taxon>Blastomyces</taxon>
    </lineage>
</organism>
<dbReference type="PANTHER" id="PTHR42749">
    <property type="entry name" value="CELL SHAPE-DETERMINING PROTEIN MREB"/>
    <property type="match status" value="1"/>
</dbReference>
<dbReference type="STRING" id="2060905.A0A2B7WYQ3"/>
<proteinExistence type="predicted"/>
<dbReference type="Gene3D" id="3.30.420.40">
    <property type="match status" value="2"/>
</dbReference>
<dbReference type="AlphaFoldDB" id="A0A2B7WYQ3"/>
<comment type="caution">
    <text evidence="1">The sequence shown here is derived from an EMBL/GenBank/DDBJ whole genome shotgun (WGS) entry which is preliminary data.</text>
</comment>
<sequence length="675" mass="76666">MAVRNVPPETIIIGIDLGLTHTGVAFSTIDMEAPFDVDSWPGQKHVAKKVPTKLWYRAGCKIPIAWGFEEPDQLHPGMDVVDCFKLYLDPGFQPGGSENSDEVFWTHEDVQTWFIDFLTALRQHIIQHIRHKDQLADLMVGDWRLHPVEYIFSFPTTWQNPRVVDAFRRIVRSSGFGDCEAHTVEIKLTEAAAAAVYSAKNFKNQRAVQSHKGRRQLAIGKAERVQDGNVILICDAGGGTTDVSVLKVLSTEKFEIWGRVEEVLQLEQLDYVNGRPLGSVQIDQAFQRDIETRLKKIEYRNSDSRWSPKSAARDLTKGDFQTIKHDYGYQIVSSLDTQTLRVPGLPKSYDNAGAGIKDGRLRLTDSDIRRLFDDQLQRIFGMIDDQLQRMEEDITPPAKVTHFVLSGGLGSSPYVQDCFKINYGSGKAAKGILISEDPQLAVCRGLVIDRIHRLRHGYSVLSTRCSSISYGIVVNNRVRGSKAPPGLNGNVEISPYNGKRYIVNQIQWLIVRDQIIQHQHIHRKFDRVFEATNSGIAWKTLIAMSRSPATRLPQTINQGDADVKCTIESYVDRELLRQHAQPVTQRRWSSSRKPELRKIQYEVRLNITSSYVTFEVWLGDRVIGKSDEIHIAWQYTSVDEIDRQATPTEYTVDWSNYGRAKVAEGEDSPWPAFFR</sequence>
<dbReference type="Gene3D" id="3.90.640.10">
    <property type="entry name" value="Actin, Chain A, domain 4"/>
    <property type="match status" value="1"/>
</dbReference>
<dbReference type="PANTHER" id="PTHR42749:SF1">
    <property type="entry name" value="CELL SHAPE-DETERMINING PROTEIN MREB"/>
    <property type="match status" value="1"/>
</dbReference>
<dbReference type="Proteomes" id="UP000224080">
    <property type="component" value="Unassembled WGS sequence"/>
</dbReference>
<keyword evidence="2" id="KW-1185">Reference proteome</keyword>
<dbReference type="InterPro" id="IPR043129">
    <property type="entry name" value="ATPase_NBD"/>
</dbReference>
<evidence type="ECO:0000313" key="1">
    <source>
        <dbReference type="EMBL" id="PGH01730.1"/>
    </source>
</evidence>
<name>A0A2B7WYQ3_9EURO</name>
<dbReference type="EMBL" id="PDNC01000068">
    <property type="protein sequence ID" value="PGH01730.1"/>
    <property type="molecule type" value="Genomic_DNA"/>
</dbReference>
<evidence type="ECO:0000313" key="2">
    <source>
        <dbReference type="Proteomes" id="UP000224080"/>
    </source>
</evidence>
<dbReference type="CDD" id="cd10170">
    <property type="entry name" value="ASKHA_NBD_HSP70"/>
    <property type="match status" value="1"/>
</dbReference>